<dbReference type="EMBL" id="JBBHJZ010000008">
    <property type="protein sequence ID" value="MEJ5979434.1"/>
    <property type="molecule type" value="Genomic_DNA"/>
</dbReference>
<sequence>MTDEELKDRIAIGDRLAACTQAGDARKADAYAECFAEDGVLQLDETIAGREAIRAWMRGPSPIPPPKGEIRTEQKPVGFISHHLTTSKVDLLGDGTAKARTYWLVTSAAGLDHNGYYDDLLRQENGAWLIAHRRPRTLWISPDSLLRG</sequence>
<reference evidence="2 3" key="1">
    <citation type="submission" date="2024-03" db="EMBL/GenBank/DDBJ databases">
        <authorList>
            <person name="Jo J.-H."/>
        </authorList>
    </citation>
    <scope>NUCLEOTIDE SEQUENCE [LARGE SCALE GENOMIC DNA]</scope>
    <source>
        <strain evidence="2 3">PS1R-30</strain>
    </source>
</reference>
<organism evidence="2 3">
    <name type="scientific">Novosphingobium anseongense</name>
    <dbReference type="NCBI Taxonomy" id="3133436"/>
    <lineage>
        <taxon>Bacteria</taxon>
        <taxon>Pseudomonadati</taxon>
        <taxon>Pseudomonadota</taxon>
        <taxon>Alphaproteobacteria</taxon>
        <taxon>Sphingomonadales</taxon>
        <taxon>Sphingomonadaceae</taxon>
        <taxon>Novosphingobium</taxon>
    </lineage>
</organism>
<dbReference type="Pfam" id="PF13577">
    <property type="entry name" value="SnoaL_4"/>
    <property type="match status" value="1"/>
</dbReference>
<accession>A0ABU8S2D5</accession>
<proteinExistence type="predicted"/>
<dbReference type="Proteomes" id="UP001361239">
    <property type="component" value="Unassembled WGS sequence"/>
</dbReference>
<dbReference type="InterPro" id="IPR032710">
    <property type="entry name" value="NTF2-like_dom_sf"/>
</dbReference>
<dbReference type="RefSeq" id="WP_339589374.1">
    <property type="nucleotide sequence ID" value="NZ_JBBHJZ010000008.1"/>
</dbReference>
<comment type="caution">
    <text evidence="2">The sequence shown here is derived from an EMBL/GenBank/DDBJ whole genome shotgun (WGS) entry which is preliminary data.</text>
</comment>
<evidence type="ECO:0000313" key="3">
    <source>
        <dbReference type="Proteomes" id="UP001361239"/>
    </source>
</evidence>
<dbReference type="Gene3D" id="3.10.450.50">
    <property type="match status" value="1"/>
</dbReference>
<protein>
    <submittedName>
        <fullName evidence="2">Nuclear transport factor 2 family protein</fullName>
    </submittedName>
</protein>
<evidence type="ECO:0000313" key="2">
    <source>
        <dbReference type="EMBL" id="MEJ5979434.1"/>
    </source>
</evidence>
<gene>
    <name evidence="2" type="ORF">WG901_22465</name>
</gene>
<dbReference type="InterPro" id="IPR037401">
    <property type="entry name" value="SnoaL-like"/>
</dbReference>
<name>A0ABU8S2D5_9SPHN</name>
<evidence type="ECO:0000259" key="1">
    <source>
        <dbReference type="Pfam" id="PF13577"/>
    </source>
</evidence>
<keyword evidence="3" id="KW-1185">Reference proteome</keyword>
<dbReference type="SUPFAM" id="SSF54427">
    <property type="entry name" value="NTF2-like"/>
    <property type="match status" value="1"/>
</dbReference>
<feature type="domain" description="SnoaL-like" evidence="1">
    <location>
        <begin position="4"/>
        <end position="134"/>
    </location>
</feature>